<dbReference type="OrthoDB" id="9785847at2"/>
<dbReference type="EMBL" id="SLXM01000009">
    <property type="protein sequence ID" value="TCP23398.1"/>
    <property type="molecule type" value="Genomic_DNA"/>
</dbReference>
<evidence type="ECO:0000259" key="1">
    <source>
        <dbReference type="Pfam" id="PF00561"/>
    </source>
</evidence>
<evidence type="ECO:0000313" key="4">
    <source>
        <dbReference type="Proteomes" id="UP000294564"/>
    </source>
</evidence>
<dbReference type="Gene3D" id="3.40.50.1820">
    <property type="entry name" value="alpha/beta hydrolase"/>
    <property type="match status" value="1"/>
</dbReference>
<dbReference type="InterPro" id="IPR029058">
    <property type="entry name" value="AB_hydrolase_fold"/>
</dbReference>
<reference evidence="3 4" key="1">
    <citation type="submission" date="2019-03" db="EMBL/GenBank/DDBJ databases">
        <title>Genomic Encyclopedia of Type Strains, Phase IV (KMG-IV): sequencing the most valuable type-strain genomes for metagenomic binning, comparative biology and taxonomic classification.</title>
        <authorList>
            <person name="Goeker M."/>
        </authorList>
    </citation>
    <scope>NUCLEOTIDE SEQUENCE [LARGE SCALE GENOMIC DNA]</scope>
    <source>
        <strain evidence="3 4">DSM 14836</strain>
    </source>
</reference>
<keyword evidence="4" id="KW-1185">Reference proteome</keyword>
<dbReference type="InterPro" id="IPR013595">
    <property type="entry name" value="Pept_S33_TAP-like_C"/>
</dbReference>
<evidence type="ECO:0000259" key="2">
    <source>
        <dbReference type="Pfam" id="PF08386"/>
    </source>
</evidence>
<accession>A0A4R2NPV7</accession>
<gene>
    <name evidence="3" type="ORF">EV195_109124</name>
</gene>
<protein>
    <submittedName>
        <fullName evidence="3">Pimeloyl-ACP methyl ester carboxylesterase</fullName>
    </submittedName>
</protein>
<name>A0A4R2NPV7_9FLAO</name>
<proteinExistence type="predicted"/>
<feature type="domain" description="AB hydrolase-1" evidence="1">
    <location>
        <begin position="88"/>
        <end position="211"/>
    </location>
</feature>
<dbReference type="RefSeq" id="WP_132795651.1">
    <property type="nucleotide sequence ID" value="NZ_SLXM01000009.1"/>
</dbReference>
<dbReference type="SUPFAM" id="SSF53474">
    <property type="entry name" value="alpha/beta-Hydrolases"/>
    <property type="match status" value="1"/>
</dbReference>
<organism evidence="3 4">
    <name type="scientific">Tenacibaculum skagerrakense</name>
    <dbReference type="NCBI Taxonomy" id="186571"/>
    <lineage>
        <taxon>Bacteria</taxon>
        <taxon>Pseudomonadati</taxon>
        <taxon>Bacteroidota</taxon>
        <taxon>Flavobacteriia</taxon>
        <taxon>Flavobacteriales</taxon>
        <taxon>Flavobacteriaceae</taxon>
        <taxon>Tenacibaculum</taxon>
    </lineage>
</organism>
<dbReference type="Proteomes" id="UP000294564">
    <property type="component" value="Unassembled WGS sequence"/>
</dbReference>
<dbReference type="AlphaFoldDB" id="A0A4R2NPV7"/>
<dbReference type="InterPro" id="IPR000073">
    <property type="entry name" value="AB_hydrolase_1"/>
</dbReference>
<dbReference type="Pfam" id="PF00561">
    <property type="entry name" value="Abhydrolase_1"/>
    <property type="match status" value="1"/>
</dbReference>
<evidence type="ECO:0000313" key="3">
    <source>
        <dbReference type="EMBL" id="TCP23398.1"/>
    </source>
</evidence>
<dbReference type="Pfam" id="PF08386">
    <property type="entry name" value="Abhydrolase_4"/>
    <property type="match status" value="1"/>
</dbReference>
<comment type="caution">
    <text evidence="3">The sequence shown here is derived from an EMBL/GenBank/DDBJ whole genome shotgun (WGS) entry which is preliminary data.</text>
</comment>
<sequence>MIQAPKDKLIPASIAIPKPVKVVAKTIQFFSNGLATKFSAKLFSTPVKFTTPEREKTMWESAQKSKLTISSLNCEIEVLSYGYSPKKVLLVHGWSGRSTQLFMIADKLLENGYMVISFDAPAHGNSEGKTSSMPEFVEAINSLNNEYGPFEAAVGHSLGGMSLYTAVAKGLDINSVVSIGSGDTISDIMSNFINNLELKPKIATKLKKQFDKKHKEDIDNYASSKQAKEVTIPALVIHDSFDGDVPVSCAYSIRQSLKRGSILITNGLGHTKILRDKNTANRIVTFIKNNP</sequence>
<feature type="domain" description="Peptidase S33 tripeptidyl aminopeptidase-like C-terminal" evidence="2">
    <location>
        <begin position="225"/>
        <end position="284"/>
    </location>
</feature>